<dbReference type="AlphaFoldDB" id="A0A6C0AI29"/>
<dbReference type="EMBL" id="MN740626">
    <property type="protein sequence ID" value="QHS79103.1"/>
    <property type="molecule type" value="Genomic_DNA"/>
</dbReference>
<organism evidence="1">
    <name type="scientific">viral metagenome</name>
    <dbReference type="NCBI Taxonomy" id="1070528"/>
    <lineage>
        <taxon>unclassified sequences</taxon>
        <taxon>metagenomes</taxon>
        <taxon>organismal metagenomes</taxon>
    </lineage>
</organism>
<sequence length="157" mass="17928">MLLWSDGSFQFILLNISRVLMYEVCSLCTKGGFNDILGGLGKSIEYCKKYNRTLLFAMKLSCYSIELGDYFDLEDLGIRILYDTAQIKTHLMKTVYDMDLKDIFDGKIIFTWGRIAYTYKDVLCTLPEEVEENVILYVLMVAIEGSICSNTSDGKTL</sequence>
<reference evidence="1" key="1">
    <citation type="journal article" date="2020" name="Nature">
        <title>Giant virus diversity and host interactions through global metagenomics.</title>
        <authorList>
            <person name="Schulz F."/>
            <person name="Roux S."/>
            <person name="Paez-Espino D."/>
            <person name="Jungbluth S."/>
            <person name="Walsh D.A."/>
            <person name="Denef V.J."/>
            <person name="McMahon K.D."/>
            <person name="Konstantinidis K.T."/>
            <person name="Eloe-Fadrosh E.A."/>
            <person name="Kyrpides N.C."/>
            <person name="Woyke T."/>
        </authorList>
    </citation>
    <scope>NUCLEOTIDE SEQUENCE</scope>
    <source>
        <strain evidence="1">GVMAG-S-1035118-87</strain>
    </source>
</reference>
<accession>A0A6C0AI29</accession>
<proteinExistence type="predicted"/>
<name>A0A6C0AI29_9ZZZZ</name>
<evidence type="ECO:0000313" key="1">
    <source>
        <dbReference type="EMBL" id="QHS79103.1"/>
    </source>
</evidence>
<protein>
    <submittedName>
        <fullName evidence="1">Uncharacterized protein</fullName>
    </submittedName>
</protein>